<gene>
    <name evidence="5" type="ORF">P5S46_11185</name>
</gene>
<keyword evidence="1" id="KW-0106">Calcium</keyword>
<feature type="domain" description="Bacterial Ig-like" evidence="4">
    <location>
        <begin position="259"/>
        <end position="356"/>
    </location>
</feature>
<dbReference type="PRINTS" id="PR00313">
    <property type="entry name" value="CABNDNGRPT"/>
</dbReference>
<feature type="region of interest" description="Disordered" evidence="2">
    <location>
        <begin position="271"/>
        <end position="293"/>
    </location>
</feature>
<dbReference type="Gene3D" id="2.60.40.10">
    <property type="entry name" value="Immunoglobulins"/>
    <property type="match status" value="3"/>
</dbReference>
<dbReference type="Gene3D" id="2.150.10.10">
    <property type="entry name" value="Serralysin-like metalloprotease, C-terminal"/>
    <property type="match status" value="1"/>
</dbReference>
<name>A0AAJ6CQ02_AERCA</name>
<dbReference type="InterPro" id="IPR011049">
    <property type="entry name" value="Serralysin-like_metalloprot_C"/>
</dbReference>
<dbReference type="NCBIfam" id="NF033682">
    <property type="entry name" value="retention_LapA"/>
    <property type="match status" value="1"/>
</dbReference>
<dbReference type="RefSeq" id="WP_277855945.1">
    <property type="nucleotide sequence ID" value="NZ_CP120942.1"/>
</dbReference>
<evidence type="ECO:0000256" key="1">
    <source>
        <dbReference type="ARBA" id="ARBA00022837"/>
    </source>
</evidence>
<dbReference type="NCBIfam" id="TIGR03660">
    <property type="entry name" value="T1SS_rpt_143"/>
    <property type="match status" value="7"/>
</dbReference>
<accession>A0AAJ6CQ02</accession>
<dbReference type="GO" id="GO:0005509">
    <property type="term" value="F:calcium ion binding"/>
    <property type="evidence" value="ECO:0007669"/>
    <property type="project" value="InterPro"/>
</dbReference>
<dbReference type="InterPro" id="IPR019960">
    <property type="entry name" value="T1SS_VCA0849"/>
</dbReference>
<dbReference type="SUPFAM" id="SSF51120">
    <property type="entry name" value="beta-Roll"/>
    <property type="match status" value="1"/>
</dbReference>
<dbReference type="Proteomes" id="UP001218423">
    <property type="component" value="Chromosome"/>
</dbReference>
<protein>
    <submittedName>
        <fullName evidence="5">Retention module-containing protein</fullName>
    </submittedName>
</protein>
<dbReference type="Pfam" id="PF17803">
    <property type="entry name" value="Cadherin_4"/>
    <property type="match status" value="1"/>
</dbReference>
<dbReference type="InterPro" id="IPR019959">
    <property type="entry name" value="T1SS-143_rpt-cont_dom"/>
</dbReference>
<evidence type="ECO:0000259" key="3">
    <source>
        <dbReference type="Pfam" id="PF17803"/>
    </source>
</evidence>
<dbReference type="Pfam" id="PF00353">
    <property type="entry name" value="HemolysinCabind"/>
    <property type="match status" value="1"/>
</dbReference>
<dbReference type="Pfam" id="PF19077">
    <property type="entry name" value="Big_13"/>
    <property type="match status" value="1"/>
</dbReference>
<dbReference type="InterPro" id="IPR047777">
    <property type="entry name" value="LapA-like_RM"/>
</dbReference>
<dbReference type="InterPro" id="IPR013783">
    <property type="entry name" value="Ig-like_fold"/>
</dbReference>
<dbReference type="PROSITE" id="PS00330">
    <property type="entry name" value="HEMOLYSIN_CALCIUM"/>
    <property type="match status" value="2"/>
</dbReference>
<evidence type="ECO:0000256" key="2">
    <source>
        <dbReference type="SAM" id="MobiDB-lite"/>
    </source>
</evidence>
<dbReference type="NCBIfam" id="TIGR03661">
    <property type="entry name" value="T1SS_VCA0849"/>
    <property type="match status" value="1"/>
</dbReference>
<dbReference type="InterPro" id="IPR044016">
    <property type="entry name" value="Big_13"/>
</dbReference>
<evidence type="ECO:0000259" key="4">
    <source>
        <dbReference type="Pfam" id="PF19077"/>
    </source>
</evidence>
<organism evidence="5 6">
    <name type="scientific">Aeromonas caviae</name>
    <name type="common">Aeromonas punctata</name>
    <dbReference type="NCBI Taxonomy" id="648"/>
    <lineage>
        <taxon>Bacteria</taxon>
        <taxon>Pseudomonadati</taxon>
        <taxon>Pseudomonadota</taxon>
        <taxon>Gammaproteobacteria</taxon>
        <taxon>Aeromonadales</taxon>
        <taxon>Aeromonadaceae</taxon>
        <taxon>Aeromonas</taxon>
    </lineage>
</organism>
<dbReference type="InterPro" id="IPR018511">
    <property type="entry name" value="Hemolysin-typ_Ca-bd_CS"/>
</dbReference>
<feature type="domain" description="RapA2 cadherin-like" evidence="3">
    <location>
        <begin position="3050"/>
        <end position="3132"/>
    </location>
</feature>
<evidence type="ECO:0000313" key="6">
    <source>
        <dbReference type="Proteomes" id="UP001218423"/>
    </source>
</evidence>
<sequence>MAELRIDKPTLIAKVEGAVFVMDADGSLRRATLGMQLEPGMRLFTESDGQVELAEAGSERPEPPQPEAALPAGADAELASLQEAIRQGADPTKLFEETAAGNAGAGTTGGVVGSSAGGFVVVDRINDATLAEAGFDTSHEARQPGDELLYAEDQDLLAAITITEPQTDDNIINADEATGVIIRGFVEDVEVGQTVTVTLIDQDGNRLTTTTVVLPGFVWEANFGDVTGKLVDGPLTIQADTQDAAGNRASDTGQTLLDTITTITLDLADESDTGTSQTDDLTRDTTPLLQGKGEPGATVTLTLEGKVMAVLTVDGNGNWQYQIPDTLADGPHDFRVDAVDIAGNRASDTLTVTVDTRAAIDIDDLDTDSILGHDKVTLSGSTTDVEAGQRVTITLIGQNGQTLFNGSALVGSDGRWQLGGLDLSSIQGPYEVRAEVTDLAGNRVIDGAPLIGQSDTLTLSEADLAKGPVSATGSLHTGAGLDGNLQVSFAADQGALNQLGLTSHGTALAYQVSGQTLTASAGGATVFTLTLANDGSYRIVWNQSLDHGQDSLSLPFALEYRDSDGDRVSANLTINLVDSTPPDFTIAPISLTEDDFTNPAAVVGQSQFVVGHQSDPLVATSAVFADQSATLARLNGSGISSDGHALTFEFTGDRLLTGYYLDGNGKRVEVLKAELTASQHGSDIDGNVTVSLNGPLDHQGSDQLSLGLTVSAKEIDGDETRADLVVSISDGVDPRLGIDSGVTLQEGASGQTLDGQLPVSVGSDRLVSLNFEANQPGLNGLTSGGQPTHYQVNGNVITLLDAGGKTILTVTLGLDGKYQVALDGVLDQPVSTNSVNLGLQVQGTDFDVDKSNLGTLNIHITDGVLPQVDPVSLTLVEDSDWSAAQTLTGDLAITAGADPLVNIAFDASQPGLQGLTSGGQPVVITISGNSISGAVNGQNVFTLTLDQNGHYVFTLNQPLDQGSADSLLKAGFTLTDSDGDTVSSTLTVAIGDGANPVISAVTGTEMTEANQGDGAVVSSMSFTVSHGADALDTSSLKFDIAAIQGSLDGKYSSHGSPVTFTLDANGDLVGTSADGREVLRAELSLVENNGNWSVTARVTLGAELDHQGSESLDLPLTVTLTDKDGDRVSTDLPLTIKDGHAPNFVAGSGVDLNESRLDGSNTLTETGHFTLESGSDRVSQVSFADPASQPPLMALGQQVKYELVDGDPAIPGNQILKGYVDVNGARVEVLQVELVGKLDNAASNTFDYKVTLYQGVHQSGGDGKTSLPLKLDIIDSDKGGGNNDSTTGTLDITISEGVRPIVNGVTIDSVTLSEGRFDGAANGVTADDQLITGKVTVQAYSDPIVDVRLVLSGQVMDINGNPVTHNGETLTWQEVPGSNGHSFQAVTASGTLVLSVTLPNVPDSVAAHTKVDFDYQVVTHTNLDHGANDRLDIRVGMQVTDSDGTVSKGDTVIHVTDAADPHLGIDSGVTLQEGASGQTLDGQLPVSVGSDRLVSLNFEANQPGLNGLTSGGQPTHYQVNGNVITLLDAGGKTILTVTLGLDGKYQVALDGVLDQPVSTNSVNLGLQVQGTDFDGDKSNLGTLNIHITDGVLPQVDPVSLTLVEDSDWSAAQTLTGDLAITAGADPLVNIAFDASQPGLQGLTSGGQPVVITISGNSISGAVNGQNVFTLTLDQNGHYVFTLNQPLDQGSADSLLKAGFTLTDSDGDTVSSTLTVAIGDGANPVISAVTGTEMTEANQGAKDVVSHMSFTVNHGSDALAPDSLKFDIAAIQGSLDGKYSSHGSPVTFTLDANGDLVGTSADGREVLRAELSLVENNGNWSVTAKVTLGAELDHQGSESLDLPLTVTLTDKDGDRVSTDLPLTIKDGHAPHFVAGSGVSLDERGLDGSNTLTGTGHFQVNAGSDRVSEVSFADISEQPALTALGQSVKYELVDGDASIPGNQVLKGYVEVNGQRVEVLQVELVGKLDNAASNGFDYKVTLYQGVHQSGGNATDLPFKLNIVDSDKGSGNNDSTTGTLNIRISEGDKPTLTLTGVTLSEGRFDGAANNQTSDDQHATGTLTITADSDPVVDVRLTLSGQVVDGSGKAITHNGETLTWQEVAGSNGHSFQAVTASGTLVLTVTLPSVPGRIEAHTQATLDYQVTVHTNLDHGADDKLNLSLPVKVTDSDGSVITGSTTAVITDAADPHLGIDSGVTLQEGASGQTLDGQLPVNVGSDRLVSLNFEANQPGLNGLTSGGQPTHYQVNGNVITLLDAGGKTILTVTLGLDGKYQVALDGVLDQPLSTNSVNLGLQVQGTDFDGDKSNLGTLNIHITDGVLPQVGPVSLTLVEDSDWSAAQTLTGDLAITAGADPLVNIAFDASQPGLQGLTSGGQPVVITISGNSISGAVNGQNVFTLTLDQNGHYVFTLNQPLDQGSADSLLKAGFTLTDSDGDKVSSTLSVAIGDGANPVISAVTGTEMTEANQGAKDVVSHMSFTVSHGADALDTSSLKFDIAAIQGSLDGKYSSHGSPVTFTLDANGELVGTSADGREVLRAELDLVESNGNWSVTAKVTLGAELDHQGSESLDLPLTVTLTDKDGDRVSTDLPLTIKDGHAPGFVAGSGVSLDERGLDGHNTLTGTGHFQVNAGSDRVSEVSFADISEQPALTALGQSVKYELVDGDASIPGNQVLKGYVEVNGQRVEVLQVELVGKLDNADSNGFDYKVTLFEGVHQSGGNATDLPFKLNIVDSDKGSGNNDSTTGTLNIRISEGDKPTLNLTGVTVSEGRFDGAGNNQTGDDQHATGTLTITADSDPVVDVRLTLSGQVVDGSGKAITHNGETLTWQEVAGSNGHSFQAVTASGTLVLTVTLPSVPGRIEAHTQATLDYQVTVHTNLDHGADDKLNLSLPVKVTDSDGSVITGSATAVITDAADPVITAIEGVTVKESDLNGGSGQHGGTSPSGTGEVAIGQVTIAAGSDRVVSLQLDVARFNALNTLTSGGKAVTIGADSQPGVYLGKDSAGKLIFKLTLDASGRYTFELTGNLDHSVQGKDLLDIQLPLQARDSDGDLSTEVIGHVSVQDDVPVAVDASKTLNEGAKVTGDLLATASEGADDAVVKSVTINGTEHPIAATGNTTISVTDGTGQIIGTLVINAEGNYSFTAKSGIDHSNSTLVQQIGFHLVDGDGDTDDGLLTLTIRDEAGKLTVSAVTGQEDAGASDPGQGIPITMNLDVGDFDRGEHVEQLLIQAPANAQGTFYFNGVALTTITQGGKTWYEVPPAAMVAVANTDDKFQLTGVTFVPNHDYSSYNNGGAPLRFPVQLQVGVTEGSKPPVLTGNLDITVQGIADKPLWDAGSTHQHYTADEDSSGIALNVKAGLTDTDGSETLSYQIEWASGQGSLTLNGKVLTPGANGLYTVAGGDINKVTVVPGKDYSGDIKLIVTPVSTEKTPVVTGKETALGDPLEVIVNVNPLADDAKLTVREIQGKEDTLIDLGSKIGLAHLGDTTDGSEQLFVRISSLPAGATLLLGGVAVTLDANGYYEVPFDRINDLKLLPPKNSNVDFDLTIKGVVKDTAILTDASGQTHTVVNEKETGSQSLHVDLVGVVDEPHFDLNTTDWTQDGNGYSITIQEDGRAPLDFKLTSGEWTDTPLDHSETLNLVLEGLPEGAKVFDGNGKELTLTFAGLDGKGNPLYQVDVTSLGNLQIQPPPNSTADLHLVGHVVVTENDGDHKSFDVPLTIKVEPAIDATDYAKISHGLEDQFTVLDWQPDLTDGAEKVTHLSLSGIEPGYEVWIRVGGVETQLTVSGGAVELSDAELQNLLGGGQLLVKGPEDSDRDTTLQSHVTVTQVDVDSSATAQKVIDGTLHVDIQAVVEPDANLVQTGQLESPDGHDIPLDGVFVFEDLDPSSDEVIDYLVISDLPPGFVVVGGINDGQGNWTVPHDALGSYALRSPDGFTGTVTFKVSARVVDLGDNNEGDVSAPAYREITASADFHGATHSGQVAADVDFDNSTPITGVEDHGVNFGNQLKQMVTLGTADIGDDELSIVITGLPPGVNVQGLTYDFVNGEYLIKLPGGLDDLDRLTLTLPQDYAGDGLHFNVRLVNTDTVSGDTKMVEKDVTLSITPEVDINGGADGLPELQLNVKDVNGDGQPDNLEDTDIHLDLSVKLADISPSVADGGLETVERVVVTVDPQYGHFLDKNGQPVSTLTVNNPADLKDLVFVPKEHFSGKVPLAVTVDILDTATTGTDQGSWSGNVSFEVLPVNDPANLTVQNVTGQEDGSVSLGGLGASLIDNDGSEQIVGLQIKGVPDGFTLSAPAVNNGGGVWQVPVGTDFSKLTLIPPADFSGTVSLTLSAFTLDKGLTLPLETSAGFTVTVNPVGDAVITDMQEQASGTEGDVITLNLGVETRDTQATGGNAGNVHENGPEQVRVTLEGVPDGAEIRLPSGVSGTVVDLGGGRWQVTTDGGKLDAVELVTNDANGAMAIKVTAQSLDNGALGPEVNGTIHLDVSPVNDAPVNVLPDDPQVAQEDEPFVIQGLQVKDVDAGNGIMEVRLSVEHGTLTLPAGSGVTLTGNGTGDVVLTGTLADLNALLSGGVTYQGDPDFHGNDALTMVTDDRGNTGSGGALSDTDVLPILVQPVNDAPVNQLPTTPQVAQEDQPFTIHGLQVSDVDAGNSPLSVTLSVLHGTLELAAASGVTVSGSGSNTLVLSGSQDAINALLAGGVTYQGEQDFNGQDALTMVTNDLGNTGSGGPLSDTDVLPIEVEPVNDAPVTQVPGSLQVKEDGSLSLTGISVKDVDAGSAPISMVLRVEHGVLTLLGAAGAVSVQGAGTSVVTLVGSLDDLNGLLAGNLHYEPARDFWGQDNLSITTSDQGNTGAGGVLTDSAQIAIQVTAEPDDPQLGVGTHDILALQGAWVPLNLSASVVNPAPGELSVRIQNLGNAQVVDEHGQSVGHADGNDWLLPMDQSVPIYLKDLPAGDHALTLSAESSLGGSTLSSATETITIHSQSGHDLLGSDQGDWLFGSSGNDRLLGGMGDDVLRGGQGNDILTGGAGSDLFVWGSGDEGTTASPAIDTITDFRPQEGDRIDLADLLKGVTDNSVDGLLGHLQASVTSTGNGLSDVSLSVSPAGDGNVTQQITLKDVDLSGWNLSGSSSHDILQSMLDQHSLIIQHP</sequence>
<feature type="region of interest" description="Disordered" evidence="2">
    <location>
        <begin position="49"/>
        <end position="70"/>
    </location>
</feature>
<proteinExistence type="predicted"/>
<reference evidence="5" key="1">
    <citation type="submission" date="2023-03" db="EMBL/GenBank/DDBJ databases">
        <title>Aeromonas caviae strain AC1520.</title>
        <authorList>
            <person name="Xie T."/>
            <person name="Zhang Q."/>
            <person name="Deng J."/>
            <person name="Li X."/>
        </authorList>
    </citation>
    <scope>NUCLEOTIDE SEQUENCE</scope>
    <source>
        <strain evidence="5">AC1520</strain>
    </source>
</reference>
<dbReference type="InterPro" id="IPR040853">
    <property type="entry name" value="RapA2_cadherin-like"/>
</dbReference>
<dbReference type="InterPro" id="IPR001343">
    <property type="entry name" value="Hemolysn_Ca-bd"/>
</dbReference>
<evidence type="ECO:0000313" key="5">
    <source>
        <dbReference type="EMBL" id="WFF96245.1"/>
    </source>
</evidence>
<dbReference type="EMBL" id="CP120942">
    <property type="protein sequence ID" value="WFF96245.1"/>
    <property type="molecule type" value="Genomic_DNA"/>
</dbReference>